<accession>A0ABQ1JZ71</accession>
<sequence length="175" mass="19239">MDSSTLDLSKVDPPQWRVLVHGSVYGPYTRGQMQAFIRERRIVEETKVACGDGGAFVLAREHEDLATAFAGLRATTSEAESEPSNYLIIARLASTGEMQMMSVLNRLGKFAEVMPGVWALRSTVRQARVRERIQAALGVADQVMIANATSGRLAWLNLGPEADVHIRNVWDAKIA</sequence>
<reference evidence="2" key="1">
    <citation type="journal article" date="2019" name="Int. J. Syst. Evol. Microbiol.">
        <title>The Global Catalogue of Microorganisms (GCM) 10K type strain sequencing project: providing services to taxonomists for standard genome sequencing and annotation.</title>
        <authorList>
            <consortium name="The Broad Institute Genomics Platform"/>
            <consortium name="The Broad Institute Genome Sequencing Center for Infectious Disease"/>
            <person name="Wu L."/>
            <person name="Ma J."/>
        </authorList>
    </citation>
    <scope>NUCLEOTIDE SEQUENCE [LARGE SCALE GENOMIC DNA]</scope>
    <source>
        <strain evidence="2">CGMCC 1.15928</strain>
    </source>
</reference>
<evidence type="ECO:0000313" key="2">
    <source>
        <dbReference type="Proteomes" id="UP000628854"/>
    </source>
</evidence>
<proteinExistence type="predicted"/>
<dbReference type="RefSeq" id="WP_084393348.1">
    <property type="nucleotide sequence ID" value="NZ_BMKF01000002.1"/>
</dbReference>
<dbReference type="EMBL" id="BMKF01000002">
    <property type="protein sequence ID" value="GGB79214.1"/>
    <property type="molecule type" value="Genomic_DNA"/>
</dbReference>
<keyword evidence="2" id="KW-1185">Reference proteome</keyword>
<dbReference type="Proteomes" id="UP000628854">
    <property type="component" value="Unassembled WGS sequence"/>
</dbReference>
<evidence type="ECO:0008006" key="3">
    <source>
        <dbReference type="Google" id="ProtNLM"/>
    </source>
</evidence>
<name>A0ABQ1JZ71_9PROT</name>
<organism evidence="1 2">
    <name type="scientific">Henriciella pelagia</name>
    <dbReference type="NCBI Taxonomy" id="1977912"/>
    <lineage>
        <taxon>Bacteria</taxon>
        <taxon>Pseudomonadati</taxon>
        <taxon>Pseudomonadota</taxon>
        <taxon>Alphaproteobacteria</taxon>
        <taxon>Hyphomonadales</taxon>
        <taxon>Hyphomonadaceae</taxon>
        <taxon>Henriciella</taxon>
    </lineage>
</organism>
<protein>
    <recommendedName>
        <fullName evidence="3">DUF4339 domain-containing protein</fullName>
    </recommendedName>
</protein>
<comment type="caution">
    <text evidence="1">The sequence shown here is derived from an EMBL/GenBank/DDBJ whole genome shotgun (WGS) entry which is preliminary data.</text>
</comment>
<gene>
    <name evidence="1" type="ORF">GCM10011503_30100</name>
</gene>
<evidence type="ECO:0000313" key="1">
    <source>
        <dbReference type="EMBL" id="GGB79214.1"/>
    </source>
</evidence>